<keyword evidence="3" id="KW-1185">Reference proteome</keyword>
<accession>A0A1Q9DDX7</accession>
<evidence type="ECO:0000256" key="1">
    <source>
        <dbReference type="SAM" id="Phobius"/>
    </source>
</evidence>
<keyword evidence="1" id="KW-0472">Membrane</keyword>
<feature type="transmembrane region" description="Helical" evidence="1">
    <location>
        <begin position="553"/>
        <end position="572"/>
    </location>
</feature>
<dbReference type="OrthoDB" id="422363at2759"/>
<dbReference type="Proteomes" id="UP000186817">
    <property type="component" value="Unassembled WGS sequence"/>
</dbReference>
<evidence type="ECO:0000313" key="2">
    <source>
        <dbReference type="EMBL" id="OLP93388.1"/>
    </source>
</evidence>
<feature type="transmembrane region" description="Helical" evidence="1">
    <location>
        <begin position="481"/>
        <end position="501"/>
    </location>
</feature>
<name>A0A1Q9DDX7_SYMMI</name>
<feature type="transmembrane region" description="Helical" evidence="1">
    <location>
        <begin position="390"/>
        <end position="410"/>
    </location>
</feature>
<organism evidence="2 3">
    <name type="scientific">Symbiodinium microadriaticum</name>
    <name type="common">Dinoflagellate</name>
    <name type="synonym">Zooxanthella microadriatica</name>
    <dbReference type="NCBI Taxonomy" id="2951"/>
    <lineage>
        <taxon>Eukaryota</taxon>
        <taxon>Sar</taxon>
        <taxon>Alveolata</taxon>
        <taxon>Dinophyceae</taxon>
        <taxon>Suessiales</taxon>
        <taxon>Symbiodiniaceae</taxon>
        <taxon>Symbiodinium</taxon>
    </lineage>
</organism>
<gene>
    <name evidence="2" type="ORF">AK812_SmicGene24711</name>
</gene>
<feature type="transmembrane region" description="Helical" evidence="1">
    <location>
        <begin position="367"/>
        <end position="384"/>
    </location>
</feature>
<feature type="transmembrane region" description="Helical" evidence="1">
    <location>
        <begin position="225"/>
        <end position="244"/>
    </location>
</feature>
<protein>
    <submittedName>
        <fullName evidence="2">Uncharacterized protein</fullName>
    </submittedName>
</protein>
<feature type="transmembrane region" description="Helical" evidence="1">
    <location>
        <begin position="578"/>
        <end position="596"/>
    </location>
</feature>
<comment type="caution">
    <text evidence="2">The sequence shown here is derived from an EMBL/GenBank/DDBJ whole genome shotgun (WGS) entry which is preliminary data.</text>
</comment>
<dbReference type="AlphaFoldDB" id="A0A1Q9DDX7"/>
<feature type="transmembrane region" description="Helical" evidence="1">
    <location>
        <begin position="264"/>
        <end position="285"/>
    </location>
</feature>
<keyword evidence="1" id="KW-1133">Transmembrane helix</keyword>
<dbReference type="EMBL" id="LSRX01000583">
    <property type="protein sequence ID" value="OLP93388.1"/>
    <property type="molecule type" value="Genomic_DNA"/>
</dbReference>
<feature type="transmembrane region" description="Helical" evidence="1">
    <location>
        <begin position="513"/>
        <end position="533"/>
    </location>
</feature>
<sequence>MGAGQIRGKGEPVEGTWCGKACCSAPGEVLVGRATERAETMRTSDEEEKAAEFAAGLQRRRELEELEALGMEAGINARADSDIEGEDFERKPSIMSMVPAIDCLAPQAESSRVSARSSTFSGRRKRLVLMGPADSMSKEERLDSSRYSVVDAEIIRGIPLRRSLRGIGRIWRYQPATWKPEERAELYDLPQRVLYFNVFLSHTWHTPGWQKILALSFQCGWRSTLAIWCVVETACMALCMVDMLPMPLVFRDTVTGLMVEAPMGLWVFFSGALALLLGLFFTPYLPSLCSSSDMGFIDVASIHQQDRALMERGVYGIAGFLRVSSELRILWSAPYLSRLWCIFEVAAYRKVNPDGIISFRPLFVERTALVLLIACLSFGAYVPGMSGSEVSYYVAYVSLLLFNLMTTALLRSNFREKHQLRRELRRFDLAQVSCREEFDRKFIHAAISKWYGSKDAFTEFVRQDLRQHLEPCLATRFPMRYLLLLSAAQMSVSLEFVLALWKGGASPNSILSFAIAMLLGVDVFVLACIVFSINYLSDRFAARRFGRFDHAQITMLSGAVFLGGSSLAQAAYGSSLEHCILFAVVSGVVAICFYWLDKNAPMPDVSASPQ</sequence>
<proteinExistence type="predicted"/>
<reference evidence="2 3" key="1">
    <citation type="submission" date="2016-02" db="EMBL/GenBank/DDBJ databases">
        <title>Genome analysis of coral dinoflagellate symbionts highlights evolutionary adaptations to a symbiotic lifestyle.</title>
        <authorList>
            <person name="Aranda M."/>
            <person name="Li Y."/>
            <person name="Liew Y.J."/>
            <person name="Baumgarten S."/>
            <person name="Simakov O."/>
            <person name="Wilson M."/>
            <person name="Piel J."/>
            <person name="Ashoor H."/>
            <person name="Bougouffa S."/>
            <person name="Bajic V.B."/>
            <person name="Ryu T."/>
            <person name="Ravasi T."/>
            <person name="Bayer T."/>
            <person name="Micklem G."/>
            <person name="Kim H."/>
            <person name="Bhak J."/>
            <person name="Lajeunesse T.C."/>
            <person name="Voolstra C.R."/>
        </authorList>
    </citation>
    <scope>NUCLEOTIDE SEQUENCE [LARGE SCALE GENOMIC DNA]</scope>
    <source>
        <strain evidence="2 3">CCMP2467</strain>
    </source>
</reference>
<evidence type="ECO:0000313" key="3">
    <source>
        <dbReference type="Proteomes" id="UP000186817"/>
    </source>
</evidence>
<keyword evidence="1" id="KW-0812">Transmembrane</keyword>